<proteinExistence type="predicted"/>
<keyword evidence="4" id="KW-1003">Cell membrane</keyword>
<comment type="caution">
    <text evidence="13">The sequence shown here is derived from an EMBL/GenBank/DDBJ whole genome shotgun (WGS) entry which is preliminary data.</text>
</comment>
<dbReference type="Pfam" id="PF00512">
    <property type="entry name" value="HisKA"/>
    <property type="match status" value="1"/>
</dbReference>
<evidence type="ECO:0000256" key="8">
    <source>
        <dbReference type="ARBA" id="ARBA00022777"/>
    </source>
</evidence>
<dbReference type="PANTHER" id="PTHR44936">
    <property type="entry name" value="SENSOR PROTEIN CREC"/>
    <property type="match status" value="1"/>
</dbReference>
<dbReference type="Proteomes" id="UP000006201">
    <property type="component" value="Unassembled WGS sequence"/>
</dbReference>
<dbReference type="InterPro" id="IPR036097">
    <property type="entry name" value="HisK_dim/P_sf"/>
</dbReference>
<feature type="domain" description="HAMP" evidence="12">
    <location>
        <begin position="157"/>
        <end position="209"/>
    </location>
</feature>
<evidence type="ECO:0000256" key="1">
    <source>
        <dbReference type="ARBA" id="ARBA00000085"/>
    </source>
</evidence>
<dbReference type="InterPro" id="IPR003660">
    <property type="entry name" value="HAMP_dom"/>
</dbReference>
<dbReference type="eggNOG" id="COG2205">
    <property type="taxonomic scope" value="Bacteria"/>
</dbReference>
<dbReference type="InterPro" id="IPR005467">
    <property type="entry name" value="His_kinase_dom"/>
</dbReference>
<dbReference type="GO" id="GO:0005886">
    <property type="term" value="C:plasma membrane"/>
    <property type="evidence" value="ECO:0007669"/>
    <property type="project" value="UniProtKB-SubCell"/>
</dbReference>
<reference evidence="13 14" key="1">
    <citation type="submission" date="2006-02" db="EMBL/GenBank/DDBJ databases">
        <authorList>
            <person name="Moran M.A."/>
            <person name="Kjelleberg S."/>
            <person name="Egan S."/>
            <person name="Saunders N."/>
            <person name="Thomas T."/>
            <person name="Ferriera S."/>
            <person name="Johnson J."/>
            <person name="Kravitz S."/>
            <person name="Halpern A."/>
            <person name="Remington K."/>
            <person name="Beeson K."/>
            <person name="Tran B."/>
            <person name="Rogers Y.-H."/>
            <person name="Friedman R."/>
            <person name="Venter J.C."/>
        </authorList>
    </citation>
    <scope>NUCLEOTIDE SEQUENCE [LARGE SCALE GENOMIC DNA]</scope>
    <source>
        <strain evidence="13 14">D2</strain>
    </source>
</reference>
<dbReference type="PANTHER" id="PTHR44936:SF10">
    <property type="entry name" value="SENSOR PROTEIN RSTB"/>
    <property type="match status" value="1"/>
</dbReference>
<dbReference type="InterPro" id="IPR050980">
    <property type="entry name" value="2C_sensor_his_kinase"/>
</dbReference>
<dbReference type="EC" id="2.7.13.3" evidence="3"/>
<dbReference type="SUPFAM" id="SSF47384">
    <property type="entry name" value="Homodimeric domain of signal transducing histidine kinase"/>
    <property type="match status" value="1"/>
</dbReference>
<dbReference type="SMART" id="SM00388">
    <property type="entry name" value="HisKA"/>
    <property type="match status" value="1"/>
</dbReference>
<dbReference type="OrthoDB" id="9804645at2"/>
<dbReference type="CDD" id="cd00082">
    <property type="entry name" value="HisKA"/>
    <property type="match status" value="1"/>
</dbReference>
<dbReference type="InterPro" id="IPR003594">
    <property type="entry name" value="HATPase_dom"/>
</dbReference>
<name>A4CEI8_9GAMM</name>
<dbReference type="GO" id="GO:0000155">
    <property type="term" value="F:phosphorelay sensor kinase activity"/>
    <property type="evidence" value="ECO:0007669"/>
    <property type="project" value="InterPro"/>
</dbReference>
<feature type="domain" description="Histidine kinase" evidence="11">
    <location>
        <begin position="217"/>
        <end position="427"/>
    </location>
</feature>
<keyword evidence="9" id="KW-0067">ATP-binding</keyword>
<keyword evidence="10" id="KW-0812">Transmembrane</keyword>
<dbReference type="STRING" id="87626.PTD2_16271"/>
<dbReference type="PROSITE" id="PS50109">
    <property type="entry name" value="HIS_KIN"/>
    <property type="match status" value="1"/>
</dbReference>
<keyword evidence="7" id="KW-0547">Nucleotide-binding</keyword>
<evidence type="ECO:0000256" key="5">
    <source>
        <dbReference type="ARBA" id="ARBA00022553"/>
    </source>
</evidence>
<dbReference type="SUPFAM" id="SSF55874">
    <property type="entry name" value="ATPase domain of HSP90 chaperone/DNA topoisomerase II/histidine kinase"/>
    <property type="match status" value="1"/>
</dbReference>
<feature type="transmembrane region" description="Helical" evidence="10">
    <location>
        <begin position="138"/>
        <end position="160"/>
    </location>
</feature>
<dbReference type="HOGENOM" id="CLU_000445_89_27_6"/>
<dbReference type="AlphaFoldDB" id="A4CEI8"/>
<dbReference type="CDD" id="cd06225">
    <property type="entry name" value="HAMP"/>
    <property type="match status" value="1"/>
</dbReference>
<gene>
    <name evidence="13" type="ORF">PTD2_16271</name>
</gene>
<dbReference type="Gene3D" id="3.30.565.10">
    <property type="entry name" value="Histidine kinase-like ATPase, C-terminal domain"/>
    <property type="match status" value="1"/>
</dbReference>
<dbReference type="Gene3D" id="6.10.340.10">
    <property type="match status" value="1"/>
</dbReference>
<keyword evidence="6" id="KW-0808">Transferase</keyword>
<evidence type="ECO:0000259" key="11">
    <source>
        <dbReference type="PROSITE" id="PS50109"/>
    </source>
</evidence>
<evidence type="ECO:0000313" key="14">
    <source>
        <dbReference type="Proteomes" id="UP000006201"/>
    </source>
</evidence>
<keyword evidence="10" id="KW-1133">Transmembrane helix</keyword>
<sequence length="427" mass="48351">MRYLLISLVGVTILATASLGWLFDRVYEQYQQDQQPLTSIEMAEALGRDLAIAMDKTSNTDELLSNWPNTSDYNISLSAIDEAELPQELIQQLKQGDVVILATQNTQLFHYYLSVKKQILVLESPRLTQINQYTYQQYMLTLSFYLLLILLFLIWAFPLLKQLSSLRNAAKSFGNGKLDEQIPANSISYIRDIELEFNTMARRINSLVGDVKLLSTAVSHDLRTPLARIRFGLDTLEEVVDDKHRNRLQQKLGKDVDEMTLLVEALLNFARLDQQTLTLKKVSVELVELINECIESKQSEKVEIGFSCSASQTRVIADRNYLKMVFNNIIQNAINYGQGKVIITLESDKNSFIFRVSDNGKGIAVDLREQIVKPFIRAAQSDSNYKGHGVGLAIVKRVLDWHNATLVIGDSKELSGAEFKVLLPKNN</sequence>
<accession>A4CEI8</accession>
<keyword evidence="10" id="KW-0472">Membrane</keyword>
<keyword evidence="8" id="KW-0418">Kinase</keyword>
<evidence type="ECO:0000256" key="4">
    <source>
        <dbReference type="ARBA" id="ARBA00022475"/>
    </source>
</evidence>
<evidence type="ECO:0000256" key="7">
    <source>
        <dbReference type="ARBA" id="ARBA00022741"/>
    </source>
</evidence>
<protein>
    <recommendedName>
        <fullName evidence="3">histidine kinase</fullName>
        <ecNumber evidence="3">2.7.13.3</ecNumber>
    </recommendedName>
</protein>
<dbReference type="InterPro" id="IPR004358">
    <property type="entry name" value="Sig_transdc_His_kin-like_C"/>
</dbReference>
<organism evidence="13 14">
    <name type="scientific">Pseudoalteromonas tunicata D2</name>
    <dbReference type="NCBI Taxonomy" id="87626"/>
    <lineage>
        <taxon>Bacteria</taxon>
        <taxon>Pseudomonadati</taxon>
        <taxon>Pseudomonadota</taxon>
        <taxon>Gammaproteobacteria</taxon>
        <taxon>Alteromonadales</taxon>
        <taxon>Pseudoalteromonadaceae</taxon>
        <taxon>Pseudoalteromonas</taxon>
    </lineage>
</organism>
<dbReference type="InterPro" id="IPR003661">
    <property type="entry name" value="HisK_dim/P_dom"/>
</dbReference>
<dbReference type="Gene3D" id="1.10.287.130">
    <property type="match status" value="1"/>
</dbReference>
<keyword evidence="14" id="KW-1185">Reference proteome</keyword>
<comment type="catalytic activity">
    <reaction evidence="1">
        <text>ATP + protein L-histidine = ADP + protein N-phospho-L-histidine.</text>
        <dbReference type="EC" id="2.7.13.3"/>
    </reaction>
</comment>
<evidence type="ECO:0000256" key="9">
    <source>
        <dbReference type="ARBA" id="ARBA00022840"/>
    </source>
</evidence>
<keyword evidence="5" id="KW-0597">Phosphoprotein</keyword>
<dbReference type="GO" id="GO:0005524">
    <property type="term" value="F:ATP binding"/>
    <property type="evidence" value="ECO:0007669"/>
    <property type="project" value="UniProtKB-KW"/>
</dbReference>
<dbReference type="PRINTS" id="PR00344">
    <property type="entry name" value="BCTRLSENSOR"/>
</dbReference>
<dbReference type="EMBL" id="AAOH01000009">
    <property type="protein sequence ID" value="EAR26717.1"/>
    <property type="molecule type" value="Genomic_DNA"/>
</dbReference>
<dbReference type="Pfam" id="PF02518">
    <property type="entry name" value="HATPase_c"/>
    <property type="match status" value="1"/>
</dbReference>
<dbReference type="SMART" id="SM00387">
    <property type="entry name" value="HATPase_c"/>
    <property type="match status" value="1"/>
</dbReference>
<dbReference type="InterPro" id="IPR036890">
    <property type="entry name" value="HATPase_C_sf"/>
</dbReference>
<evidence type="ECO:0000313" key="13">
    <source>
        <dbReference type="EMBL" id="EAR26717.1"/>
    </source>
</evidence>
<evidence type="ECO:0000259" key="12">
    <source>
        <dbReference type="PROSITE" id="PS50885"/>
    </source>
</evidence>
<evidence type="ECO:0000256" key="3">
    <source>
        <dbReference type="ARBA" id="ARBA00012438"/>
    </source>
</evidence>
<comment type="subcellular location">
    <subcellularLocation>
        <location evidence="2">Cell membrane</location>
        <topology evidence="2">Multi-pass membrane protein</topology>
    </subcellularLocation>
</comment>
<evidence type="ECO:0000256" key="2">
    <source>
        <dbReference type="ARBA" id="ARBA00004651"/>
    </source>
</evidence>
<dbReference type="RefSeq" id="WP_009840498.1">
    <property type="nucleotide sequence ID" value="NZ_CH959302.1"/>
</dbReference>
<evidence type="ECO:0000256" key="6">
    <source>
        <dbReference type="ARBA" id="ARBA00022679"/>
    </source>
</evidence>
<dbReference type="PROSITE" id="PS50885">
    <property type="entry name" value="HAMP"/>
    <property type="match status" value="1"/>
</dbReference>
<evidence type="ECO:0000256" key="10">
    <source>
        <dbReference type="SAM" id="Phobius"/>
    </source>
</evidence>